<evidence type="ECO:0000313" key="15">
    <source>
        <dbReference type="EMBL" id="MDT0497405.1"/>
    </source>
</evidence>
<dbReference type="InterPro" id="IPR058240">
    <property type="entry name" value="rSAM_sf"/>
</dbReference>
<dbReference type="InterPro" id="IPR013785">
    <property type="entry name" value="Aldolase_TIM"/>
</dbReference>
<evidence type="ECO:0000256" key="12">
    <source>
        <dbReference type="ARBA" id="ARBA00023235"/>
    </source>
</evidence>
<keyword evidence="10" id="KW-0408">Iron</keyword>
<evidence type="ECO:0000256" key="6">
    <source>
        <dbReference type="ARBA" id="ARBA00022485"/>
    </source>
</evidence>
<dbReference type="SFLD" id="SFLDG01070">
    <property type="entry name" value="PLP-dependent"/>
    <property type="match status" value="1"/>
</dbReference>
<keyword evidence="12" id="KW-0413">Isomerase</keyword>
<dbReference type="InterPro" id="IPR003739">
    <property type="entry name" value="Lys_aminomutase/Glu_NH3_mut"/>
</dbReference>
<dbReference type="SUPFAM" id="SSF102114">
    <property type="entry name" value="Radical SAM enzymes"/>
    <property type="match status" value="1"/>
</dbReference>
<keyword evidence="7" id="KW-0949">S-adenosyl-L-methionine</keyword>
<dbReference type="SFLD" id="SFLDS00029">
    <property type="entry name" value="Radical_SAM"/>
    <property type="match status" value="1"/>
</dbReference>
<evidence type="ECO:0000259" key="14">
    <source>
        <dbReference type="PROSITE" id="PS51918"/>
    </source>
</evidence>
<accession>A0ABU2WHQ5</accession>
<evidence type="ECO:0000256" key="10">
    <source>
        <dbReference type="ARBA" id="ARBA00023004"/>
    </source>
</evidence>
<evidence type="ECO:0000256" key="9">
    <source>
        <dbReference type="ARBA" id="ARBA00022898"/>
    </source>
</evidence>
<evidence type="ECO:0000256" key="4">
    <source>
        <dbReference type="ARBA" id="ARBA00008703"/>
    </source>
</evidence>
<dbReference type="Pfam" id="PF13353">
    <property type="entry name" value="Fer4_12"/>
    <property type="match status" value="1"/>
</dbReference>
<dbReference type="RefSeq" id="WP_311364799.1">
    <property type="nucleotide sequence ID" value="NZ_JAVRIC010000009.1"/>
</dbReference>
<dbReference type="PIRSF" id="PIRSF004911">
    <property type="entry name" value="DUF160"/>
    <property type="match status" value="1"/>
</dbReference>
<evidence type="ECO:0000256" key="2">
    <source>
        <dbReference type="ARBA" id="ARBA00001933"/>
    </source>
</evidence>
<dbReference type="Gene3D" id="3.20.20.70">
    <property type="entry name" value="Aldolase class I"/>
    <property type="match status" value="1"/>
</dbReference>
<sequence>MITANSPRPHPPLWQQALRAAFSKPASLLEFLELDPELPELALSRVADFPLRVPRGFAARMRKGNPKDPLLLQVWPRAAEDAAHPDFIRDPVGDLDKLGQGGVIHKYRGRALVVATGACGVHCRYCFRRHFPYADATASRSRWQLTLQRIADDPSIEEVILSGGDPLSLSDDKLAEFAEALEFIPHVQRLRLHTRQPIVLPERIDQTFMDWISRGRLDKIIVLHANHANELDEAVAEALRPLSALGVTLLNQSVLLAGVNDSVPALAALSKRLLACGIVPYYLHMLDKVAGSTHFEVSEHRAAALLRELHHCLPGYLVPRLAKEEPGQPAKTLLSW</sequence>
<proteinExistence type="inferred from homology"/>
<dbReference type="InterPro" id="IPR022462">
    <property type="entry name" value="EpmB"/>
</dbReference>
<protein>
    <recommendedName>
        <fullName evidence="5">L-lysine 2,3-aminomutase</fullName>
    </recommendedName>
    <alternativeName>
        <fullName evidence="13">EF-P post-translational modification enzyme B</fullName>
    </alternativeName>
</protein>
<organism evidence="15 16">
    <name type="scientific">Banduia mediterranea</name>
    <dbReference type="NCBI Taxonomy" id="3075609"/>
    <lineage>
        <taxon>Bacteria</taxon>
        <taxon>Pseudomonadati</taxon>
        <taxon>Pseudomonadota</taxon>
        <taxon>Gammaproteobacteria</taxon>
        <taxon>Nevskiales</taxon>
        <taxon>Algiphilaceae</taxon>
        <taxon>Banduia</taxon>
    </lineage>
</organism>
<dbReference type="EMBL" id="JAVRIC010000009">
    <property type="protein sequence ID" value="MDT0497405.1"/>
    <property type="molecule type" value="Genomic_DNA"/>
</dbReference>
<keyword evidence="6" id="KW-0004">4Fe-4S</keyword>
<comment type="cofactor">
    <cofactor evidence="3">
        <name>[4Fe-4S] cluster</name>
        <dbReference type="ChEBI" id="CHEBI:49883"/>
    </cofactor>
</comment>
<comment type="catalytic activity">
    <reaction evidence="1">
        <text>L-lysine = D-beta-lysine</text>
        <dbReference type="Rhea" id="RHEA:44148"/>
        <dbReference type="ChEBI" id="CHEBI:32551"/>
        <dbReference type="ChEBI" id="CHEBI:84138"/>
    </reaction>
</comment>
<comment type="cofactor">
    <cofactor evidence="2">
        <name>pyridoxal 5'-phosphate</name>
        <dbReference type="ChEBI" id="CHEBI:597326"/>
    </cofactor>
</comment>
<dbReference type="Proteomes" id="UP001254608">
    <property type="component" value="Unassembled WGS sequence"/>
</dbReference>
<dbReference type="NCBIfam" id="TIGR03821">
    <property type="entry name" value="EFP_modif_epmB"/>
    <property type="match status" value="1"/>
</dbReference>
<comment type="similarity">
    <text evidence="4">Belongs to the radical SAM superfamily. KamA family.</text>
</comment>
<evidence type="ECO:0000313" key="16">
    <source>
        <dbReference type="Proteomes" id="UP001254608"/>
    </source>
</evidence>
<name>A0ABU2WHQ5_9GAMM</name>
<dbReference type="PROSITE" id="PS51918">
    <property type="entry name" value="RADICAL_SAM"/>
    <property type="match status" value="1"/>
</dbReference>
<dbReference type="SFLD" id="SFLDF00314">
    <property type="entry name" value="L-lysine_2_3-aminomutase_(yjeK"/>
    <property type="match status" value="1"/>
</dbReference>
<evidence type="ECO:0000256" key="7">
    <source>
        <dbReference type="ARBA" id="ARBA00022691"/>
    </source>
</evidence>
<dbReference type="PANTHER" id="PTHR30538:SF1">
    <property type="entry name" value="L-LYSINE 2,3-AMINOMUTASE"/>
    <property type="match status" value="1"/>
</dbReference>
<keyword evidence="9" id="KW-0663">Pyridoxal phosphate</keyword>
<keyword evidence="8" id="KW-0479">Metal-binding</keyword>
<evidence type="ECO:0000256" key="8">
    <source>
        <dbReference type="ARBA" id="ARBA00022723"/>
    </source>
</evidence>
<evidence type="ECO:0000256" key="11">
    <source>
        <dbReference type="ARBA" id="ARBA00023014"/>
    </source>
</evidence>
<evidence type="ECO:0000256" key="13">
    <source>
        <dbReference type="ARBA" id="ARBA00030756"/>
    </source>
</evidence>
<keyword evidence="11" id="KW-0411">Iron-sulfur</keyword>
<reference evidence="15 16" key="1">
    <citation type="submission" date="2023-09" db="EMBL/GenBank/DDBJ databases">
        <authorList>
            <person name="Rey-Velasco X."/>
        </authorList>
    </citation>
    <scope>NUCLEOTIDE SEQUENCE [LARGE SCALE GENOMIC DNA]</scope>
    <source>
        <strain evidence="15 16">W345</strain>
    </source>
</reference>
<keyword evidence="16" id="KW-1185">Reference proteome</keyword>
<comment type="caution">
    <text evidence="15">The sequence shown here is derived from an EMBL/GenBank/DDBJ whole genome shotgun (WGS) entry which is preliminary data.</text>
</comment>
<evidence type="ECO:0000256" key="1">
    <source>
        <dbReference type="ARBA" id="ARBA00001352"/>
    </source>
</evidence>
<dbReference type="NCBIfam" id="TIGR00238">
    <property type="entry name" value="KamA family radical SAM protein"/>
    <property type="match status" value="1"/>
</dbReference>
<gene>
    <name evidence="15" type="primary">epmB</name>
    <name evidence="15" type="ORF">RM530_08505</name>
</gene>
<feature type="domain" description="Radical SAM core" evidence="14">
    <location>
        <begin position="105"/>
        <end position="317"/>
    </location>
</feature>
<evidence type="ECO:0000256" key="5">
    <source>
        <dbReference type="ARBA" id="ARBA00022363"/>
    </source>
</evidence>
<dbReference type="InterPro" id="IPR007197">
    <property type="entry name" value="rSAM"/>
</dbReference>
<evidence type="ECO:0000256" key="3">
    <source>
        <dbReference type="ARBA" id="ARBA00001966"/>
    </source>
</evidence>
<dbReference type="CDD" id="cd01335">
    <property type="entry name" value="Radical_SAM"/>
    <property type="match status" value="1"/>
</dbReference>
<dbReference type="PANTHER" id="PTHR30538">
    <property type="entry name" value="LYSINE 2,3-AMINOMUTASE-RELATED"/>
    <property type="match status" value="1"/>
</dbReference>